<dbReference type="NCBIfam" id="TIGR01444">
    <property type="entry name" value="fkbM_fam"/>
    <property type="match status" value="1"/>
</dbReference>
<dbReference type="OrthoDB" id="9785375at2"/>
<gene>
    <name evidence="2" type="ORF">SAE01_01010</name>
</gene>
<accession>A0A512B6L4</accession>
<dbReference type="InterPro" id="IPR029063">
    <property type="entry name" value="SAM-dependent_MTases_sf"/>
</dbReference>
<dbReference type="PANTHER" id="PTHR34203">
    <property type="entry name" value="METHYLTRANSFERASE, FKBM FAMILY PROTEIN"/>
    <property type="match status" value="1"/>
</dbReference>
<feature type="domain" description="Methyltransferase FkbM" evidence="1">
    <location>
        <begin position="125"/>
        <end position="294"/>
    </location>
</feature>
<dbReference type="InterPro" id="IPR006342">
    <property type="entry name" value="FkbM_mtfrase"/>
</dbReference>
<dbReference type="InterPro" id="IPR052514">
    <property type="entry name" value="SAM-dependent_MTase"/>
</dbReference>
<keyword evidence="3" id="KW-1185">Reference proteome</keyword>
<dbReference type="AlphaFoldDB" id="A0A512B6L4"/>
<comment type="caution">
    <text evidence="2">The sequence shown here is derived from an EMBL/GenBank/DDBJ whole genome shotgun (WGS) entry which is preliminary data.</text>
</comment>
<evidence type="ECO:0000259" key="1">
    <source>
        <dbReference type="Pfam" id="PF05050"/>
    </source>
</evidence>
<dbReference type="Pfam" id="PF05050">
    <property type="entry name" value="Methyltransf_21"/>
    <property type="match status" value="1"/>
</dbReference>
<dbReference type="PANTHER" id="PTHR34203:SF13">
    <property type="entry name" value="EXPRESSED PROTEIN"/>
    <property type="match status" value="1"/>
</dbReference>
<dbReference type="SUPFAM" id="SSF53335">
    <property type="entry name" value="S-adenosyl-L-methionine-dependent methyltransferases"/>
    <property type="match status" value="1"/>
</dbReference>
<dbReference type="EMBL" id="BJYT01000001">
    <property type="protein sequence ID" value="GEO07605.1"/>
    <property type="molecule type" value="Genomic_DNA"/>
</dbReference>
<dbReference type="Gene3D" id="3.40.50.150">
    <property type="entry name" value="Vaccinia Virus protein VP39"/>
    <property type="match status" value="1"/>
</dbReference>
<evidence type="ECO:0000313" key="3">
    <source>
        <dbReference type="Proteomes" id="UP000321513"/>
    </source>
</evidence>
<protein>
    <recommendedName>
        <fullName evidence="1">Methyltransferase FkbM domain-containing protein</fullName>
    </recommendedName>
</protein>
<dbReference type="Proteomes" id="UP000321513">
    <property type="component" value="Unassembled WGS sequence"/>
</dbReference>
<organism evidence="2 3">
    <name type="scientific">Segetibacter aerophilus</name>
    <dbReference type="NCBI Taxonomy" id="670293"/>
    <lineage>
        <taxon>Bacteria</taxon>
        <taxon>Pseudomonadati</taxon>
        <taxon>Bacteroidota</taxon>
        <taxon>Chitinophagia</taxon>
        <taxon>Chitinophagales</taxon>
        <taxon>Chitinophagaceae</taxon>
        <taxon>Segetibacter</taxon>
    </lineage>
</organism>
<sequence>MRIKNDYLKYLRYTKSTFWSNYLLEKGVPVSDFYYLKKGNTVHIRSIDHSFSPGDYPVFFDGYNKYCWKFIENGFRFVFTENDLFIEIGDLKIKIDTVQELYIINEVFLENTYKIESSSDYVVFDIGMNVGITSLYLSSLKNIKDIYGFEPFKPTFDCATANVGYNTRHMSKIHLNNFGLSNVNSFINLGYDPKNKGNLGVKTVGVVENDGKNVEQIELRKASECLRPLVDKHSTDRFIIKLDCEGSEYDIIENLDQELMLEKFDVFMIEWHKMEGYKTRLDTLISLLKKSGFVVFATGSFDHEIGMIYALNNHSLQREQ</sequence>
<proteinExistence type="predicted"/>
<evidence type="ECO:0000313" key="2">
    <source>
        <dbReference type="EMBL" id="GEO07605.1"/>
    </source>
</evidence>
<name>A0A512B6L4_9BACT</name>
<dbReference type="RefSeq" id="WP_147201569.1">
    <property type="nucleotide sequence ID" value="NZ_BJYT01000001.1"/>
</dbReference>
<reference evidence="2 3" key="1">
    <citation type="submission" date="2019-07" db="EMBL/GenBank/DDBJ databases">
        <title>Whole genome shotgun sequence of Segetibacter aerophilus NBRC 106135.</title>
        <authorList>
            <person name="Hosoyama A."/>
            <person name="Uohara A."/>
            <person name="Ohji S."/>
            <person name="Ichikawa N."/>
        </authorList>
    </citation>
    <scope>NUCLEOTIDE SEQUENCE [LARGE SCALE GENOMIC DNA]</scope>
    <source>
        <strain evidence="2 3">NBRC 106135</strain>
    </source>
</reference>